<protein>
    <submittedName>
        <fullName evidence="1">Uncharacterized protein</fullName>
    </submittedName>
</protein>
<dbReference type="EMBL" id="QDEB01080529">
    <property type="protein sequence ID" value="RZC34390.1"/>
    <property type="molecule type" value="Genomic_DNA"/>
</dbReference>
<gene>
    <name evidence="1" type="ORF">BDFB_014260</name>
</gene>
<comment type="caution">
    <text evidence="1">The sequence shown here is derived from an EMBL/GenBank/DDBJ whole genome shotgun (WGS) entry which is preliminary data.</text>
</comment>
<dbReference type="InterPro" id="IPR036691">
    <property type="entry name" value="Endo/exonu/phosph_ase_sf"/>
</dbReference>
<proteinExistence type="predicted"/>
<name>A0A482VNS9_ASBVE</name>
<keyword evidence="2" id="KW-1185">Reference proteome</keyword>
<sequence>MPGETNKSRGGGVLDTIKKDIPSYQFNIDVNKREELWIHVILNEIKIILGVVYFPPNSNLDIYIQHVNLVNNLVSHHSNSLICIIGVHNLPKLVRKSSVECNNFIPFNISSMAEEYLCDNFAFNGLLQFNDIGNDYNVILDLVFCNDKTITYKSVPLISEDIYHPALNVKICDINLRLKKKYY</sequence>
<reference evidence="1 2" key="1">
    <citation type="submission" date="2017-03" db="EMBL/GenBank/DDBJ databases">
        <title>Genome of the blue death feigning beetle - Asbolus verrucosus.</title>
        <authorList>
            <person name="Rider S.D."/>
        </authorList>
    </citation>
    <scope>NUCLEOTIDE SEQUENCE [LARGE SCALE GENOMIC DNA]</scope>
    <source>
        <strain evidence="1">Butters</strain>
        <tissue evidence="1">Head and leg muscle</tissue>
    </source>
</reference>
<evidence type="ECO:0000313" key="1">
    <source>
        <dbReference type="EMBL" id="RZC34390.1"/>
    </source>
</evidence>
<dbReference type="Gene3D" id="3.60.10.10">
    <property type="entry name" value="Endonuclease/exonuclease/phosphatase"/>
    <property type="match status" value="1"/>
</dbReference>
<dbReference type="SUPFAM" id="SSF56219">
    <property type="entry name" value="DNase I-like"/>
    <property type="match status" value="1"/>
</dbReference>
<dbReference type="OrthoDB" id="6781220at2759"/>
<evidence type="ECO:0000313" key="2">
    <source>
        <dbReference type="Proteomes" id="UP000292052"/>
    </source>
</evidence>
<accession>A0A482VNS9</accession>
<dbReference type="AlphaFoldDB" id="A0A482VNS9"/>
<dbReference type="Proteomes" id="UP000292052">
    <property type="component" value="Unassembled WGS sequence"/>
</dbReference>
<organism evidence="1 2">
    <name type="scientific">Asbolus verrucosus</name>
    <name type="common">Desert ironclad beetle</name>
    <dbReference type="NCBI Taxonomy" id="1661398"/>
    <lineage>
        <taxon>Eukaryota</taxon>
        <taxon>Metazoa</taxon>
        <taxon>Ecdysozoa</taxon>
        <taxon>Arthropoda</taxon>
        <taxon>Hexapoda</taxon>
        <taxon>Insecta</taxon>
        <taxon>Pterygota</taxon>
        <taxon>Neoptera</taxon>
        <taxon>Endopterygota</taxon>
        <taxon>Coleoptera</taxon>
        <taxon>Polyphaga</taxon>
        <taxon>Cucujiformia</taxon>
        <taxon>Tenebrionidae</taxon>
        <taxon>Pimeliinae</taxon>
        <taxon>Asbolus</taxon>
    </lineage>
</organism>